<organism evidence="1 2">
    <name type="scientific">Paeniroseomonas aquatica</name>
    <dbReference type="NCBI Taxonomy" id="373043"/>
    <lineage>
        <taxon>Bacteria</taxon>
        <taxon>Pseudomonadati</taxon>
        <taxon>Pseudomonadota</taxon>
        <taxon>Alphaproteobacteria</taxon>
        <taxon>Acetobacterales</taxon>
        <taxon>Acetobacteraceae</taxon>
        <taxon>Paeniroseomonas</taxon>
    </lineage>
</organism>
<accession>A0ABT8A5K6</accession>
<proteinExistence type="predicted"/>
<evidence type="ECO:0000313" key="1">
    <source>
        <dbReference type="EMBL" id="MDN3565065.1"/>
    </source>
</evidence>
<dbReference type="EMBL" id="JAUFPN010000127">
    <property type="protein sequence ID" value="MDN3565065.1"/>
    <property type="molecule type" value="Genomic_DNA"/>
</dbReference>
<dbReference type="PANTHER" id="PTHR41244:SF1">
    <property type="entry name" value="GLYCOSYLTRANSFERASE"/>
    <property type="match status" value="1"/>
</dbReference>
<reference evidence="2" key="1">
    <citation type="journal article" date="2019" name="Int. J. Syst. Evol. Microbiol.">
        <title>The Global Catalogue of Microorganisms (GCM) 10K type strain sequencing project: providing services to taxonomists for standard genome sequencing and annotation.</title>
        <authorList>
            <consortium name="The Broad Institute Genomics Platform"/>
            <consortium name="The Broad Institute Genome Sequencing Center for Infectious Disease"/>
            <person name="Wu L."/>
            <person name="Ma J."/>
        </authorList>
    </citation>
    <scope>NUCLEOTIDE SEQUENCE [LARGE SCALE GENOMIC DNA]</scope>
    <source>
        <strain evidence="2">CECT 7131</strain>
    </source>
</reference>
<dbReference type="Pfam" id="PF14307">
    <property type="entry name" value="Glyco_tran_WbsX"/>
    <property type="match status" value="1"/>
</dbReference>
<protein>
    <submittedName>
        <fullName evidence="1">Glycoside hydrolase family 99-like domain-containing protein</fullName>
    </submittedName>
</protein>
<comment type="caution">
    <text evidence="1">The sequence shown here is derived from an EMBL/GenBank/DDBJ whole genome shotgun (WGS) entry which is preliminary data.</text>
</comment>
<sequence length="396" mass="44517">MTVAEAASLPAPKARVLAFYLPQFHPIPENDAWWGAGFTEWTNVAKATPLFPGHAQPKLPADLGFYDLRVPEVRQRQAALARAAGIEGFCYWHYWFGNGRRILERPFAEVMQTGQPDFPFCLAWANQSWTGIWHGNPKSVLMEQAYPGPEDEKAHFDWCLPAFRDPRHVTVEGKPLFAIFAPHDLPDAAAFIRHWRRLAEQAGLPGLYFVAISNRYAPDIDPYRNPLVAPFDAVTQLAPQDFIDSLPAGKLARARRILQPQSAGYFARKLLQRRQGQPRRFDFREVVEQAFAGMPEERRFLPCVLTGWDNTPRSGPRGVVYEGSTPAMVGSLLGKAVRRVADHPPAERIVFLKAWNEWAEGNYVEPDAAWGHGFLDAIRAELLPGSEVPPPPPRLS</sequence>
<evidence type="ECO:0000313" key="2">
    <source>
        <dbReference type="Proteomes" id="UP001529369"/>
    </source>
</evidence>
<dbReference type="CDD" id="cd11579">
    <property type="entry name" value="Glyco_tran_WbsX"/>
    <property type="match status" value="1"/>
</dbReference>
<keyword evidence="2" id="KW-1185">Reference proteome</keyword>
<gene>
    <name evidence="1" type="ORF">QWZ14_11905</name>
</gene>
<dbReference type="Gene3D" id="3.20.20.80">
    <property type="entry name" value="Glycosidases"/>
    <property type="match status" value="1"/>
</dbReference>
<dbReference type="Proteomes" id="UP001529369">
    <property type="component" value="Unassembled WGS sequence"/>
</dbReference>
<dbReference type="PANTHER" id="PTHR41244">
    <property type="entry name" value="RHAMNAN SYNTHESIS F"/>
    <property type="match status" value="1"/>
</dbReference>
<dbReference type="InterPro" id="IPR032719">
    <property type="entry name" value="WbsX"/>
</dbReference>
<dbReference type="RefSeq" id="WP_290316885.1">
    <property type="nucleotide sequence ID" value="NZ_JAUFPN010000127.1"/>
</dbReference>
<name>A0ABT8A5K6_9PROT</name>